<protein>
    <submittedName>
        <fullName evidence="1">Uncharacterized protein</fullName>
    </submittedName>
</protein>
<accession>A0A2P5DJE9</accession>
<sequence length="27" mass="3002">PDEIKGCAVKTLFILDQLIGLRIKGYP</sequence>
<comment type="caution">
    <text evidence="1">The sequence shown here is derived from an EMBL/GenBank/DDBJ whole genome shotgun (WGS) entry which is preliminary data.</text>
</comment>
<evidence type="ECO:0000313" key="2">
    <source>
        <dbReference type="Proteomes" id="UP000237105"/>
    </source>
</evidence>
<name>A0A2P5DJE9_PARAD</name>
<feature type="non-terminal residue" evidence="1">
    <location>
        <position position="1"/>
    </location>
</feature>
<organism evidence="1 2">
    <name type="scientific">Parasponia andersonii</name>
    <name type="common">Sponia andersonii</name>
    <dbReference type="NCBI Taxonomy" id="3476"/>
    <lineage>
        <taxon>Eukaryota</taxon>
        <taxon>Viridiplantae</taxon>
        <taxon>Streptophyta</taxon>
        <taxon>Embryophyta</taxon>
        <taxon>Tracheophyta</taxon>
        <taxon>Spermatophyta</taxon>
        <taxon>Magnoliopsida</taxon>
        <taxon>eudicotyledons</taxon>
        <taxon>Gunneridae</taxon>
        <taxon>Pentapetalae</taxon>
        <taxon>rosids</taxon>
        <taxon>fabids</taxon>
        <taxon>Rosales</taxon>
        <taxon>Cannabaceae</taxon>
        <taxon>Parasponia</taxon>
    </lineage>
</organism>
<dbReference type="AlphaFoldDB" id="A0A2P5DJE9"/>
<dbReference type="Proteomes" id="UP000237105">
    <property type="component" value="Unassembled WGS sequence"/>
</dbReference>
<proteinExistence type="predicted"/>
<evidence type="ECO:0000313" key="1">
    <source>
        <dbReference type="EMBL" id="PON73375.1"/>
    </source>
</evidence>
<gene>
    <name evidence="1" type="ORF">PanWU01x14_058790</name>
</gene>
<dbReference type="EMBL" id="JXTB01000034">
    <property type="protein sequence ID" value="PON73375.1"/>
    <property type="molecule type" value="Genomic_DNA"/>
</dbReference>
<reference evidence="2" key="1">
    <citation type="submission" date="2016-06" db="EMBL/GenBank/DDBJ databases">
        <title>Parallel loss of symbiosis genes in relatives of nitrogen-fixing non-legume Parasponia.</title>
        <authorList>
            <person name="Van Velzen R."/>
            <person name="Holmer R."/>
            <person name="Bu F."/>
            <person name="Rutten L."/>
            <person name="Van Zeijl A."/>
            <person name="Liu W."/>
            <person name="Santuari L."/>
            <person name="Cao Q."/>
            <person name="Sharma T."/>
            <person name="Shen D."/>
            <person name="Roswanjaya Y."/>
            <person name="Wardhani T."/>
            <person name="Kalhor M.S."/>
            <person name="Jansen J."/>
            <person name="Van den Hoogen J."/>
            <person name="Gungor B."/>
            <person name="Hartog M."/>
            <person name="Hontelez J."/>
            <person name="Verver J."/>
            <person name="Yang W.-C."/>
            <person name="Schijlen E."/>
            <person name="Repin R."/>
            <person name="Schilthuizen M."/>
            <person name="Schranz E."/>
            <person name="Heidstra R."/>
            <person name="Miyata K."/>
            <person name="Fedorova E."/>
            <person name="Kohlen W."/>
            <person name="Bisseling T."/>
            <person name="Smit S."/>
            <person name="Geurts R."/>
        </authorList>
    </citation>
    <scope>NUCLEOTIDE SEQUENCE [LARGE SCALE GENOMIC DNA]</scope>
    <source>
        <strain evidence="2">cv. WU1-14</strain>
    </source>
</reference>
<keyword evidence="2" id="KW-1185">Reference proteome</keyword>